<dbReference type="EMBL" id="BLPF01000004">
    <property type="protein sequence ID" value="GFJ84984.1"/>
    <property type="molecule type" value="Genomic_DNA"/>
</dbReference>
<dbReference type="RefSeq" id="WP_173069800.1">
    <property type="nucleotide sequence ID" value="NZ_BAABGO010000063.1"/>
</dbReference>
<protein>
    <submittedName>
        <fullName evidence="2">Transcriptional regulator</fullName>
    </submittedName>
</protein>
<dbReference type="CDD" id="cd00093">
    <property type="entry name" value="HTH_XRE"/>
    <property type="match status" value="1"/>
</dbReference>
<dbReference type="InterPro" id="IPR001387">
    <property type="entry name" value="Cro/C1-type_HTH"/>
</dbReference>
<dbReference type="InterPro" id="IPR010982">
    <property type="entry name" value="Lambda_DNA-bd_dom_sf"/>
</dbReference>
<sequence length="295" mass="33293">MSPQVHQAKQAFGARLREIRKDANLSGRALAAATGLHVSKISRIEHANQSPSEDDIRRWCRACRVEDQALELIATLRGIEGMWLEWKRQLRGGLKRMQETFDRHHQRANVVRSYESIVVPGILQTAGYCEAVLRIAADFYGTDGDISAAVEARMNRQRFLYQSERRFLFVVEAWALRTIFGGVDVMLGQLDRLLAVATLPRVSLGVIPPGTVRRMWPGEGFFLFDDDLAVIETTSAEIKVTQPQEIRLFAEAFRRLQDEAVHGPEARALITETMRDLTEARHAWPTMMGDADGHG</sequence>
<name>A0A6V8KMA2_9ACTN</name>
<dbReference type="AlphaFoldDB" id="A0A6V8KMA2"/>
<evidence type="ECO:0000313" key="2">
    <source>
        <dbReference type="EMBL" id="GFJ84984.1"/>
    </source>
</evidence>
<evidence type="ECO:0000313" key="3">
    <source>
        <dbReference type="Proteomes" id="UP000482800"/>
    </source>
</evidence>
<organism evidence="2 3">
    <name type="scientific">Phytohabitans houttuyneae</name>
    <dbReference type="NCBI Taxonomy" id="1076126"/>
    <lineage>
        <taxon>Bacteria</taxon>
        <taxon>Bacillati</taxon>
        <taxon>Actinomycetota</taxon>
        <taxon>Actinomycetes</taxon>
        <taxon>Micromonosporales</taxon>
        <taxon>Micromonosporaceae</taxon>
    </lineage>
</organism>
<dbReference type="Proteomes" id="UP000482800">
    <property type="component" value="Unassembled WGS sequence"/>
</dbReference>
<dbReference type="Pfam" id="PF19054">
    <property type="entry name" value="DUF5753"/>
    <property type="match status" value="1"/>
</dbReference>
<keyword evidence="3" id="KW-1185">Reference proteome</keyword>
<dbReference type="Pfam" id="PF13560">
    <property type="entry name" value="HTH_31"/>
    <property type="match status" value="1"/>
</dbReference>
<dbReference type="SUPFAM" id="SSF47413">
    <property type="entry name" value="lambda repressor-like DNA-binding domains"/>
    <property type="match status" value="1"/>
</dbReference>
<gene>
    <name evidence="2" type="ORF">Phou_091640</name>
</gene>
<proteinExistence type="predicted"/>
<feature type="domain" description="HTH cro/C1-type" evidence="1">
    <location>
        <begin position="16"/>
        <end position="70"/>
    </location>
</feature>
<reference evidence="2 3" key="1">
    <citation type="submission" date="2020-03" db="EMBL/GenBank/DDBJ databases">
        <title>Whole genome shotgun sequence of Phytohabitans houttuyneae NBRC 108639.</title>
        <authorList>
            <person name="Komaki H."/>
            <person name="Tamura T."/>
        </authorList>
    </citation>
    <scope>NUCLEOTIDE SEQUENCE [LARGE SCALE GENOMIC DNA]</scope>
    <source>
        <strain evidence="2 3">NBRC 108639</strain>
    </source>
</reference>
<dbReference type="GO" id="GO:0003677">
    <property type="term" value="F:DNA binding"/>
    <property type="evidence" value="ECO:0007669"/>
    <property type="project" value="InterPro"/>
</dbReference>
<comment type="caution">
    <text evidence="2">The sequence shown here is derived from an EMBL/GenBank/DDBJ whole genome shotgun (WGS) entry which is preliminary data.</text>
</comment>
<accession>A0A6V8KMA2</accession>
<reference evidence="2 3" key="2">
    <citation type="submission" date="2020-03" db="EMBL/GenBank/DDBJ databases">
        <authorList>
            <person name="Ichikawa N."/>
            <person name="Kimura A."/>
            <person name="Kitahashi Y."/>
            <person name="Uohara A."/>
        </authorList>
    </citation>
    <scope>NUCLEOTIDE SEQUENCE [LARGE SCALE GENOMIC DNA]</scope>
    <source>
        <strain evidence="2 3">NBRC 108639</strain>
    </source>
</reference>
<dbReference type="Gene3D" id="1.10.260.40">
    <property type="entry name" value="lambda repressor-like DNA-binding domains"/>
    <property type="match status" value="1"/>
</dbReference>
<dbReference type="SMART" id="SM00530">
    <property type="entry name" value="HTH_XRE"/>
    <property type="match status" value="1"/>
</dbReference>
<evidence type="ECO:0000259" key="1">
    <source>
        <dbReference type="PROSITE" id="PS50943"/>
    </source>
</evidence>
<dbReference type="InterPro" id="IPR043917">
    <property type="entry name" value="DUF5753"/>
</dbReference>
<dbReference type="PROSITE" id="PS50943">
    <property type="entry name" value="HTH_CROC1"/>
    <property type="match status" value="1"/>
</dbReference>